<keyword evidence="4" id="KW-1185">Reference proteome</keyword>
<keyword evidence="1" id="KW-0175">Coiled coil</keyword>
<feature type="coiled-coil region" evidence="1">
    <location>
        <begin position="56"/>
        <end position="83"/>
    </location>
</feature>
<gene>
    <name evidence="3" type="ORF">ABQJ56_09535</name>
</gene>
<organism evidence="3 4">
    <name type="scientific">Rhodanobacter geophilus</name>
    <dbReference type="NCBI Taxonomy" id="3162488"/>
    <lineage>
        <taxon>Bacteria</taxon>
        <taxon>Pseudomonadati</taxon>
        <taxon>Pseudomonadota</taxon>
        <taxon>Gammaproteobacteria</taxon>
        <taxon>Lysobacterales</taxon>
        <taxon>Rhodanobacteraceae</taxon>
        <taxon>Rhodanobacter</taxon>
    </lineage>
</organism>
<evidence type="ECO:0000256" key="1">
    <source>
        <dbReference type="SAM" id="Coils"/>
    </source>
</evidence>
<comment type="caution">
    <text evidence="3">The sequence shown here is derived from an EMBL/GenBank/DDBJ whole genome shotgun (WGS) entry which is preliminary data.</text>
</comment>
<evidence type="ECO:0000313" key="3">
    <source>
        <dbReference type="EMBL" id="MEW9624474.1"/>
    </source>
</evidence>
<sequence length="94" mass="9995">MHTVYHAENLFDAHLVKDALEHVQIPAFIAGEYLTGGVGQLPALDYLAVMVPDSSVAIAEGIVREVEARLAEAREAMRELGDGDVPDGPLAAPC</sequence>
<proteinExistence type="predicted"/>
<dbReference type="InterPro" id="IPR018551">
    <property type="entry name" value="DUF2007"/>
</dbReference>
<dbReference type="RefSeq" id="WP_367844773.1">
    <property type="nucleotide sequence ID" value="NZ_JBFOHL010000007.1"/>
</dbReference>
<dbReference type="Pfam" id="PF09413">
    <property type="entry name" value="DUF2007"/>
    <property type="match status" value="1"/>
</dbReference>
<dbReference type="EMBL" id="JBFOHL010000007">
    <property type="protein sequence ID" value="MEW9624474.1"/>
    <property type="molecule type" value="Genomic_DNA"/>
</dbReference>
<name>A0ABV3QPR6_9GAMM</name>
<protein>
    <submittedName>
        <fullName evidence="3">DUF2007 domain-containing protein</fullName>
    </submittedName>
</protein>
<evidence type="ECO:0000313" key="4">
    <source>
        <dbReference type="Proteomes" id="UP001556170"/>
    </source>
</evidence>
<reference evidence="3 4" key="1">
    <citation type="submission" date="2024-06" db="EMBL/GenBank/DDBJ databases">
        <authorList>
            <person name="Woo H."/>
        </authorList>
    </citation>
    <scope>NUCLEOTIDE SEQUENCE [LARGE SCALE GENOMIC DNA]</scope>
    <source>
        <strain evidence="3 4">S2-g</strain>
    </source>
</reference>
<accession>A0ABV3QPR6</accession>
<evidence type="ECO:0000259" key="2">
    <source>
        <dbReference type="Pfam" id="PF09413"/>
    </source>
</evidence>
<dbReference type="Proteomes" id="UP001556170">
    <property type="component" value="Unassembled WGS sequence"/>
</dbReference>
<feature type="domain" description="DUF2007" evidence="2">
    <location>
        <begin position="1"/>
        <end position="67"/>
    </location>
</feature>